<protein>
    <recommendedName>
        <fullName evidence="5">Fucose-specific lectin</fullName>
    </recommendedName>
</protein>
<feature type="region of interest" description="Disordered" evidence="1">
    <location>
        <begin position="1"/>
        <end position="34"/>
    </location>
</feature>
<dbReference type="SUPFAM" id="SSF89372">
    <property type="entry name" value="Fucose-specific lectin"/>
    <property type="match status" value="1"/>
</dbReference>
<gene>
    <name evidence="3" type="ORF">K452DRAFT_299171</name>
</gene>
<dbReference type="Proteomes" id="UP000799438">
    <property type="component" value="Unassembled WGS sequence"/>
</dbReference>
<dbReference type="OrthoDB" id="5396810at2759"/>
<dbReference type="EMBL" id="ML995488">
    <property type="protein sequence ID" value="KAF2141132.1"/>
    <property type="molecule type" value="Genomic_DNA"/>
</dbReference>
<evidence type="ECO:0000256" key="1">
    <source>
        <dbReference type="SAM" id="MobiDB-lite"/>
    </source>
</evidence>
<dbReference type="Gene3D" id="2.120.10.70">
    <property type="entry name" value="Fucose-specific lectin"/>
    <property type="match status" value="1"/>
</dbReference>
<keyword evidence="4" id="KW-1185">Reference proteome</keyword>
<reference evidence="3" key="1">
    <citation type="journal article" date="2020" name="Stud. Mycol.">
        <title>101 Dothideomycetes genomes: a test case for predicting lifestyles and emergence of pathogens.</title>
        <authorList>
            <person name="Haridas S."/>
            <person name="Albert R."/>
            <person name="Binder M."/>
            <person name="Bloem J."/>
            <person name="Labutti K."/>
            <person name="Salamov A."/>
            <person name="Andreopoulos B."/>
            <person name="Baker S."/>
            <person name="Barry K."/>
            <person name="Bills G."/>
            <person name="Bluhm B."/>
            <person name="Cannon C."/>
            <person name="Castanera R."/>
            <person name="Culley D."/>
            <person name="Daum C."/>
            <person name="Ezra D."/>
            <person name="Gonzalez J."/>
            <person name="Henrissat B."/>
            <person name="Kuo A."/>
            <person name="Liang C."/>
            <person name="Lipzen A."/>
            <person name="Lutzoni F."/>
            <person name="Magnuson J."/>
            <person name="Mondo S."/>
            <person name="Nolan M."/>
            <person name="Ohm R."/>
            <person name="Pangilinan J."/>
            <person name="Park H.-J."/>
            <person name="Ramirez L."/>
            <person name="Alfaro M."/>
            <person name="Sun H."/>
            <person name="Tritt A."/>
            <person name="Yoshinaga Y."/>
            <person name="Zwiers L.-H."/>
            <person name="Turgeon B."/>
            <person name="Goodwin S."/>
            <person name="Spatafora J."/>
            <person name="Crous P."/>
            <person name="Grigoriev I."/>
        </authorList>
    </citation>
    <scope>NUCLEOTIDE SEQUENCE</scope>
    <source>
        <strain evidence="3">CBS 121167</strain>
    </source>
</reference>
<keyword evidence="2" id="KW-0472">Membrane</keyword>
<accession>A0A6A6BA58</accession>
<evidence type="ECO:0000256" key="2">
    <source>
        <dbReference type="SAM" id="Phobius"/>
    </source>
</evidence>
<evidence type="ECO:0000313" key="3">
    <source>
        <dbReference type="EMBL" id="KAF2141132.1"/>
    </source>
</evidence>
<keyword evidence="2" id="KW-0812">Transmembrane</keyword>
<feature type="transmembrane region" description="Helical" evidence="2">
    <location>
        <begin position="63"/>
        <end position="86"/>
    </location>
</feature>
<evidence type="ECO:0008006" key="5">
    <source>
        <dbReference type="Google" id="ProtNLM"/>
    </source>
</evidence>
<feature type="region of interest" description="Disordered" evidence="1">
    <location>
        <begin position="87"/>
        <end position="111"/>
    </location>
</feature>
<evidence type="ECO:0000313" key="4">
    <source>
        <dbReference type="Proteomes" id="UP000799438"/>
    </source>
</evidence>
<name>A0A6A6BA58_9PEZI</name>
<feature type="compositionally biased region" description="Low complexity" evidence="1">
    <location>
        <begin position="91"/>
        <end position="104"/>
    </location>
</feature>
<dbReference type="RefSeq" id="XP_033396845.1">
    <property type="nucleotide sequence ID" value="XM_033542197.1"/>
</dbReference>
<dbReference type="AlphaFoldDB" id="A0A6A6BA58"/>
<organism evidence="3 4">
    <name type="scientific">Aplosporella prunicola CBS 121167</name>
    <dbReference type="NCBI Taxonomy" id="1176127"/>
    <lineage>
        <taxon>Eukaryota</taxon>
        <taxon>Fungi</taxon>
        <taxon>Dikarya</taxon>
        <taxon>Ascomycota</taxon>
        <taxon>Pezizomycotina</taxon>
        <taxon>Dothideomycetes</taxon>
        <taxon>Dothideomycetes incertae sedis</taxon>
        <taxon>Botryosphaeriales</taxon>
        <taxon>Aplosporellaceae</taxon>
        <taxon>Aplosporella</taxon>
    </lineage>
</organism>
<proteinExistence type="predicted"/>
<sequence>MTGPQEPPYSTLEVDRAQMGDLPEALPRSDPPEVIDKTIGKEVVGNGGPLPPRQTICGLRKRFFWILVVAAILVIIGVAVGAGVGATRGKSSASSSNNGNSTSNGGNGTAPYRRGFVSTSYLGAANYTDSAGIEHSQLYYQDNSLQIWYSDWNSSTDKWSFYEVVPETGEDMSPKNGTPIAASNYWRSDNDSDFRCIFVDTDNFIRFLYLPRRRITDDWSVVEFMDRSMSVSDNSSIVEYVPQCNATTGCNSADFTAYWSQADSLMVNYPFGNGESGANTGKLQVANISPDTGSAMAVTTIQRTPKSSVKYPRVAIYFSSFGYLTEIYGGYNISWTSSDLRDQRIPVDDGAQLAAISQYAEDHTNLHVLMTKTDGGVRMAYYDGQSWKQEDNVAGMEDVLPLAPIAGNQLGRIYAIEKGPQIVEWRRTDATTPKFERVGEIDTTGGGK</sequence>
<keyword evidence="2" id="KW-1133">Transmembrane helix</keyword>
<dbReference type="GeneID" id="54299694"/>